<dbReference type="OMA" id="YLQNRET"/>
<dbReference type="HOGENOM" id="CLU_1742791_0_0_1"/>
<dbReference type="EnsemblMetazoa" id="RPRC010893-RA">
    <property type="protein sequence ID" value="RPRC010893-PA"/>
    <property type="gene ID" value="RPRC010893"/>
</dbReference>
<dbReference type="EMBL" id="ACPB03021497">
    <property type="status" value="NOT_ANNOTATED_CDS"/>
    <property type="molecule type" value="Genomic_DNA"/>
</dbReference>
<reference evidence="1" key="1">
    <citation type="submission" date="2015-05" db="UniProtKB">
        <authorList>
            <consortium name="EnsemblMetazoa"/>
        </authorList>
    </citation>
    <scope>IDENTIFICATION</scope>
</reference>
<sequence length="150" mass="16808">MNGKVWLQFLYEGVSRQVMACAVLLGLLTQVPASSPSSTRTQELQESSPSLQQLISLFDYLQNRELEALASDGTQNDSGGNNGLLESNSNKNRLRELANAYDELLRQNMLQQSAAQHLSAEKRASYMSLCHFKICNMGRKRTPYEAVHKK</sequence>
<accession>T1I3M4</accession>
<protein>
    <submittedName>
        <fullName evidence="1">Uncharacterized protein</fullName>
    </submittedName>
</protein>
<evidence type="ECO:0000313" key="1">
    <source>
        <dbReference type="EnsemblMetazoa" id="RPRC010893-PA"/>
    </source>
</evidence>
<proteinExistence type="predicted"/>
<dbReference type="EMBL" id="ACPB03021498">
    <property type="status" value="NOT_ANNOTATED_CDS"/>
    <property type="molecule type" value="Genomic_DNA"/>
</dbReference>
<dbReference type="InParanoid" id="T1I3M4"/>
<dbReference type="Proteomes" id="UP000015103">
    <property type="component" value="Unassembled WGS sequence"/>
</dbReference>
<name>T1I3M4_RHOPR</name>
<keyword evidence="2" id="KW-1185">Reference proteome</keyword>
<dbReference type="VEuPathDB" id="VectorBase:RPRC010893"/>
<evidence type="ECO:0000313" key="2">
    <source>
        <dbReference type="Proteomes" id="UP000015103"/>
    </source>
</evidence>
<dbReference type="FunCoup" id="T1I3M4">
    <property type="interactions" value="14"/>
</dbReference>
<organism evidence="1 2">
    <name type="scientific">Rhodnius prolixus</name>
    <name type="common">Triatomid bug</name>
    <dbReference type="NCBI Taxonomy" id="13249"/>
    <lineage>
        <taxon>Eukaryota</taxon>
        <taxon>Metazoa</taxon>
        <taxon>Ecdysozoa</taxon>
        <taxon>Arthropoda</taxon>
        <taxon>Hexapoda</taxon>
        <taxon>Insecta</taxon>
        <taxon>Pterygota</taxon>
        <taxon>Neoptera</taxon>
        <taxon>Paraneoptera</taxon>
        <taxon>Hemiptera</taxon>
        <taxon>Heteroptera</taxon>
        <taxon>Panheteroptera</taxon>
        <taxon>Cimicomorpha</taxon>
        <taxon>Reduviidae</taxon>
        <taxon>Triatominae</taxon>
        <taxon>Rhodnius</taxon>
    </lineage>
</organism>
<dbReference type="AlphaFoldDB" id="T1I3M4"/>